<dbReference type="Pfam" id="PF11276">
    <property type="entry name" value="DUF3078"/>
    <property type="match status" value="1"/>
</dbReference>
<keyword evidence="3" id="KW-1185">Reference proteome</keyword>
<dbReference type="EMBL" id="JABAIL010000004">
    <property type="protein sequence ID" value="NLR92351.1"/>
    <property type="molecule type" value="Genomic_DNA"/>
</dbReference>
<evidence type="ECO:0000256" key="1">
    <source>
        <dbReference type="SAM" id="SignalP"/>
    </source>
</evidence>
<accession>A0A7X8SLC5</accession>
<gene>
    <name evidence="2" type="ORF">HGP29_14115</name>
</gene>
<comment type="caution">
    <text evidence="2">The sequence shown here is derived from an EMBL/GenBank/DDBJ whole genome shotgun (WGS) entry which is preliminary data.</text>
</comment>
<protein>
    <submittedName>
        <fullName evidence="2">DUF3078 domain-containing protein</fullName>
    </submittedName>
</protein>
<feature type="signal peptide" evidence="1">
    <location>
        <begin position="1"/>
        <end position="24"/>
    </location>
</feature>
<keyword evidence="1" id="KW-0732">Signal</keyword>
<name>A0A7X8SLC5_9BACT</name>
<proteinExistence type="predicted"/>
<organism evidence="2 3">
    <name type="scientific">Flammeovirga agarivorans</name>
    <dbReference type="NCBI Taxonomy" id="2726742"/>
    <lineage>
        <taxon>Bacteria</taxon>
        <taxon>Pseudomonadati</taxon>
        <taxon>Bacteroidota</taxon>
        <taxon>Cytophagia</taxon>
        <taxon>Cytophagales</taxon>
        <taxon>Flammeovirgaceae</taxon>
        <taxon>Flammeovirga</taxon>
    </lineage>
</organism>
<dbReference type="RefSeq" id="WP_168883065.1">
    <property type="nucleotide sequence ID" value="NZ_JABAIL010000004.1"/>
</dbReference>
<reference evidence="2 3" key="1">
    <citation type="submission" date="2020-04" db="EMBL/GenBank/DDBJ databases">
        <title>Flammeovirga sp. SR4, a novel species isolated from seawater.</title>
        <authorList>
            <person name="Wang X."/>
        </authorList>
    </citation>
    <scope>NUCLEOTIDE SEQUENCE [LARGE SCALE GENOMIC DNA]</scope>
    <source>
        <strain evidence="2 3">SR4</strain>
    </source>
</reference>
<dbReference type="InterPro" id="IPR021428">
    <property type="entry name" value="DUF3078"/>
</dbReference>
<dbReference type="Proteomes" id="UP000585050">
    <property type="component" value="Unassembled WGS sequence"/>
</dbReference>
<evidence type="ECO:0000313" key="2">
    <source>
        <dbReference type="EMBL" id="NLR92351.1"/>
    </source>
</evidence>
<sequence>MKFYKNLTFCLLFAVFTPLFTANAQTTTADSTKNWSSEGQVGLNFSNVGLVNWSGGGTSSYSFGAVLNYKAKRETEKAITRLYTEMAYGMIYQDGTAFPLKKTDDQLVIGGDYSYKISPKFLATISGDFRSQFDDGYEYTVDDATKIETKNQISAFFAPAYLNVNAGLTYTPFDWMYGTLSPVGNRMTFVTDTVFSEKYGLEPGETFRNQNGVNFKLGIKKEIVKNVTLQSTYNMFAEYSRLGEWVVNWDFLLDMKVNDWLSCNFATQLIYDPDVAVEKSDGTVGQAIQFKHALNIGIVYRLHQKKDKSE</sequence>
<dbReference type="AlphaFoldDB" id="A0A7X8SLC5"/>
<evidence type="ECO:0000313" key="3">
    <source>
        <dbReference type="Proteomes" id="UP000585050"/>
    </source>
</evidence>
<feature type="chain" id="PRO_5030912943" evidence="1">
    <location>
        <begin position="25"/>
        <end position="310"/>
    </location>
</feature>